<dbReference type="AlphaFoldDB" id="A0A6A3AKC4"/>
<evidence type="ECO:0000313" key="2">
    <source>
        <dbReference type="Proteomes" id="UP000436088"/>
    </source>
</evidence>
<comment type="caution">
    <text evidence="1">The sequence shown here is derived from an EMBL/GenBank/DDBJ whole genome shotgun (WGS) entry which is preliminary data.</text>
</comment>
<dbReference type="Proteomes" id="UP000436088">
    <property type="component" value="Unassembled WGS sequence"/>
</dbReference>
<proteinExistence type="predicted"/>
<reference evidence="1" key="1">
    <citation type="submission" date="2019-09" db="EMBL/GenBank/DDBJ databases">
        <title>Draft genome information of white flower Hibiscus syriacus.</title>
        <authorList>
            <person name="Kim Y.-M."/>
        </authorList>
    </citation>
    <scope>NUCLEOTIDE SEQUENCE [LARGE SCALE GENOMIC DNA]</scope>
    <source>
        <strain evidence="1">YM2019G1</strain>
    </source>
</reference>
<name>A0A6A3AKC4_HIBSY</name>
<sequence length="68" mass="7337">MSDRSSTSSPSGGSSFATVFQVNCNTLSLALFTDATNSKELLDYMQAGTLDPEVAFLNASLIQMFFLF</sequence>
<organism evidence="1 2">
    <name type="scientific">Hibiscus syriacus</name>
    <name type="common">Rose of Sharon</name>
    <dbReference type="NCBI Taxonomy" id="106335"/>
    <lineage>
        <taxon>Eukaryota</taxon>
        <taxon>Viridiplantae</taxon>
        <taxon>Streptophyta</taxon>
        <taxon>Embryophyta</taxon>
        <taxon>Tracheophyta</taxon>
        <taxon>Spermatophyta</taxon>
        <taxon>Magnoliopsida</taxon>
        <taxon>eudicotyledons</taxon>
        <taxon>Gunneridae</taxon>
        <taxon>Pentapetalae</taxon>
        <taxon>rosids</taxon>
        <taxon>malvids</taxon>
        <taxon>Malvales</taxon>
        <taxon>Malvaceae</taxon>
        <taxon>Malvoideae</taxon>
        <taxon>Hibiscus</taxon>
    </lineage>
</organism>
<protein>
    <submittedName>
        <fullName evidence="1">Uncharacterized protein</fullName>
    </submittedName>
</protein>
<accession>A0A6A3AKC4</accession>
<dbReference type="EMBL" id="VEPZ02000992">
    <property type="protein sequence ID" value="KAE8704576.1"/>
    <property type="molecule type" value="Genomic_DNA"/>
</dbReference>
<evidence type="ECO:0000313" key="1">
    <source>
        <dbReference type="EMBL" id="KAE8704576.1"/>
    </source>
</evidence>
<keyword evidence="2" id="KW-1185">Reference proteome</keyword>
<gene>
    <name evidence="1" type="ORF">F3Y22_tig00110450pilonHSYRG00779</name>
</gene>